<gene>
    <name evidence="5" type="ORF">WA1_01440</name>
</gene>
<dbReference type="NCBIfam" id="NF002017">
    <property type="entry name" value="PRK00823.1-2"/>
    <property type="match status" value="1"/>
</dbReference>
<comment type="caution">
    <text evidence="5">The sequence shown here is derived from an EMBL/GenBank/DDBJ whole genome shotgun (WGS) entry which is preliminary data.</text>
</comment>
<dbReference type="AlphaFoldDB" id="A0A139XGM0"/>
<dbReference type="GO" id="GO:0006729">
    <property type="term" value="P:tetrahydrobiopterin biosynthetic process"/>
    <property type="evidence" value="ECO:0007669"/>
    <property type="project" value="InterPro"/>
</dbReference>
<evidence type="ECO:0000256" key="4">
    <source>
        <dbReference type="HAMAP-Rule" id="MF_00434"/>
    </source>
</evidence>
<organism evidence="5 6">
    <name type="scientific">Scytonema hofmannii PCC 7110</name>
    <dbReference type="NCBI Taxonomy" id="128403"/>
    <lineage>
        <taxon>Bacteria</taxon>
        <taxon>Bacillati</taxon>
        <taxon>Cyanobacteriota</taxon>
        <taxon>Cyanophyceae</taxon>
        <taxon>Nostocales</taxon>
        <taxon>Scytonemataceae</taxon>
        <taxon>Scytonema</taxon>
    </lineage>
</organism>
<evidence type="ECO:0000313" key="5">
    <source>
        <dbReference type="EMBL" id="KYC43846.1"/>
    </source>
</evidence>
<name>A0A139XGM0_9CYAN</name>
<reference evidence="5 6" key="1">
    <citation type="journal article" date="2013" name="Genome Biol. Evol.">
        <title>Genomes of Stigonematalean cyanobacteria (subsection V) and the evolution of oxygenic photosynthesis from prokaryotes to plastids.</title>
        <authorList>
            <person name="Dagan T."/>
            <person name="Roettger M."/>
            <person name="Stucken K."/>
            <person name="Landan G."/>
            <person name="Koch R."/>
            <person name="Major P."/>
            <person name="Gould S.B."/>
            <person name="Goremykin V.V."/>
            <person name="Rippka R."/>
            <person name="Tandeau de Marsac N."/>
            <person name="Gugger M."/>
            <person name="Lockhart P.J."/>
            <person name="Allen J.F."/>
            <person name="Brune I."/>
            <person name="Maus I."/>
            <person name="Puhler A."/>
            <person name="Martin W.F."/>
        </authorList>
    </citation>
    <scope>NUCLEOTIDE SEQUENCE [LARGE SCALE GENOMIC DNA]</scope>
    <source>
        <strain evidence="5 6">PCC 7110</strain>
    </source>
</reference>
<keyword evidence="6" id="KW-1185">Reference proteome</keyword>
<dbReference type="InterPro" id="IPR001533">
    <property type="entry name" value="Pterin_deHydtase"/>
</dbReference>
<dbReference type="Pfam" id="PF01329">
    <property type="entry name" value="Pterin_4a"/>
    <property type="match status" value="1"/>
</dbReference>
<dbReference type="Proteomes" id="UP000076925">
    <property type="component" value="Unassembled WGS sequence"/>
</dbReference>
<sequence length="96" mass="10705">MSNLTVLSDTELKEALSQLSGWSIQSKKLHRKFEFKSFVKAFGFMTSLALVAESMGHHPEWSNVYNRVTIDLTTHDAGGITSKDVEFARKANDLAS</sequence>
<protein>
    <recommendedName>
        <fullName evidence="4">Putative pterin-4-alpha-carbinolamine dehydratase</fullName>
        <shortName evidence="4">PHS</shortName>
        <ecNumber evidence="4">4.2.1.96</ecNumber>
    </recommendedName>
    <alternativeName>
        <fullName evidence="4">4-alpha-hydroxy-tetrahydropterin dehydratase</fullName>
    </alternativeName>
    <alternativeName>
        <fullName evidence="4">Pterin carbinolamine dehydratase</fullName>
        <shortName evidence="4">PCD</shortName>
    </alternativeName>
</protein>
<proteinExistence type="inferred from homology"/>
<evidence type="ECO:0000256" key="3">
    <source>
        <dbReference type="ARBA" id="ARBA00023239"/>
    </source>
</evidence>
<comment type="catalytic activity">
    <reaction evidence="1 4">
        <text>(4aS,6R)-4a-hydroxy-L-erythro-5,6,7,8-tetrahydrobiopterin = (6R)-L-erythro-6,7-dihydrobiopterin + H2O</text>
        <dbReference type="Rhea" id="RHEA:11920"/>
        <dbReference type="ChEBI" id="CHEBI:15377"/>
        <dbReference type="ChEBI" id="CHEBI:15642"/>
        <dbReference type="ChEBI" id="CHEBI:43120"/>
        <dbReference type="EC" id="4.2.1.96"/>
    </reaction>
</comment>
<dbReference type="RefSeq" id="WP_017748662.1">
    <property type="nucleotide sequence ID" value="NZ_KQ976354.1"/>
</dbReference>
<dbReference type="Gene3D" id="3.30.1360.20">
    <property type="entry name" value="Transcriptional coactivator/pterin dehydratase"/>
    <property type="match status" value="1"/>
</dbReference>
<dbReference type="GO" id="GO:0008124">
    <property type="term" value="F:4-alpha-hydroxytetrahydrobiopterin dehydratase activity"/>
    <property type="evidence" value="ECO:0007669"/>
    <property type="project" value="UniProtKB-UniRule"/>
</dbReference>
<dbReference type="InterPro" id="IPR036428">
    <property type="entry name" value="PCD_sf"/>
</dbReference>
<dbReference type="CDD" id="cd00914">
    <property type="entry name" value="PCD_DCoH_subfamily_b"/>
    <property type="match status" value="1"/>
</dbReference>
<comment type="similarity">
    <text evidence="2 4">Belongs to the pterin-4-alpha-carbinolamine dehydratase family.</text>
</comment>
<evidence type="ECO:0000256" key="1">
    <source>
        <dbReference type="ARBA" id="ARBA00001554"/>
    </source>
</evidence>
<accession>A0A139XGM0</accession>
<dbReference type="OrthoDB" id="9794987at2"/>
<dbReference type="EC" id="4.2.1.96" evidence="4"/>
<dbReference type="PANTHER" id="PTHR12599">
    <property type="entry name" value="PTERIN-4-ALPHA-CARBINOLAMINE DEHYDRATASE"/>
    <property type="match status" value="1"/>
</dbReference>
<dbReference type="SUPFAM" id="SSF55248">
    <property type="entry name" value="PCD-like"/>
    <property type="match status" value="1"/>
</dbReference>
<dbReference type="EMBL" id="ANNX02000012">
    <property type="protein sequence ID" value="KYC43846.1"/>
    <property type="molecule type" value="Genomic_DNA"/>
</dbReference>
<dbReference type="NCBIfam" id="NF002018">
    <property type="entry name" value="PRK00823.1-3"/>
    <property type="match status" value="1"/>
</dbReference>
<dbReference type="HAMAP" id="MF_00434">
    <property type="entry name" value="Pterin_4_alpha"/>
    <property type="match status" value="1"/>
</dbReference>
<evidence type="ECO:0000256" key="2">
    <source>
        <dbReference type="ARBA" id="ARBA00006472"/>
    </source>
</evidence>
<evidence type="ECO:0000313" key="6">
    <source>
        <dbReference type="Proteomes" id="UP000076925"/>
    </source>
</evidence>
<dbReference type="STRING" id="128403.WA1_01440"/>
<keyword evidence="3 4" id="KW-0456">Lyase</keyword>
<dbReference type="PANTHER" id="PTHR12599:SF0">
    <property type="entry name" value="PTERIN-4-ALPHA-CARBINOLAMINE DEHYDRATASE"/>
    <property type="match status" value="1"/>
</dbReference>